<evidence type="ECO:0000256" key="1">
    <source>
        <dbReference type="SAM" id="SignalP"/>
    </source>
</evidence>
<protein>
    <recommendedName>
        <fullName evidence="4">Hydrophobin</fullName>
    </recommendedName>
</protein>
<evidence type="ECO:0000313" key="3">
    <source>
        <dbReference type="Proteomes" id="UP000053257"/>
    </source>
</evidence>
<gene>
    <name evidence="2" type="ORF">PHLGIDRAFT_444461</name>
</gene>
<proteinExistence type="predicted"/>
<keyword evidence="1" id="KW-0732">Signal</keyword>
<sequence>MKFFASAIALSVVIGQVAAICPGFNYGVGHQQNLGNGVSRWTVYDDSCNAVDGLTTNGNPCTSGTFGCSAPPVIFNQYTNSHTHARYTCRTDPKSGSCGSDGISVCCRNDGN</sequence>
<reference evidence="2 3" key="1">
    <citation type="journal article" date="2014" name="PLoS Genet.">
        <title>Analysis of the Phlebiopsis gigantea genome, transcriptome and secretome provides insight into its pioneer colonization strategies of wood.</title>
        <authorList>
            <person name="Hori C."/>
            <person name="Ishida T."/>
            <person name="Igarashi K."/>
            <person name="Samejima M."/>
            <person name="Suzuki H."/>
            <person name="Master E."/>
            <person name="Ferreira P."/>
            <person name="Ruiz-Duenas F.J."/>
            <person name="Held B."/>
            <person name="Canessa P."/>
            <person name="Larrondo L.F."/>
            <person name="Schmoll M."/>
            <person name="Druzhinina I.S."/>
            <person name="Kubicek C.P."/>
            <person name="Gaskell J.A."/>
            <person name="Kersten P."/>
            <person name="St John F."/>
            <person name="Glasner J."/>
            <person name="Sabat G."/>
            <person name="Splinter BonDurant S."/>
            <person name="Syed K."/>
            <person name="Yadav J."/>
            <person name="Mgbeahuruike A.C."/>
            <person name="Kovalchuk A."/>
            <person name="Asiegbu F.O."/>
            <person name="Lackner G."/>
            <person name="Hoffmeister D."/>
            <person name="Rencoret J."/>
            <person name="Gutierrez A."/>
            <person name="Sun H."/>
            <person name="Lindquist E."/>
            <person name="Barry K."/>
            <person name="Riley R."/>
            <person name="Grigoriev I.V."/>
            <person name="Henrissat B."/>
            <person name="Kues U."/>
            <person name="Berka R.M."/>
            <person name="Martinez A.T."/>
            <person name="Covert S.F."/>
            <person name="Blanchette R.A."/>
            <person name="Cullen D."/>
        </authorList>
    </citation>
    <scope>NUCLEOTIDE SEQUENCE [LARGE SCALE GENOMIC DNA]</scope>
    <source>
        <strain evidence="2 3">11061_1 CR5-6</strain>
    </source>
</reference>
<evidence type="ECO:0008006" key="4">
    <source>
        <dbReference type="Google" id="ProtNLM"/>
    </source>
</evidence>
<keyword evidence="3" id="KW-1185">Reference proteome</keyword>
<dbReference type="Proteomes" id="UP000053257">
    <property type="component" value="Unassembled WGS sequence"/>
</dbReference>
<accession>A0A0C3S7M2</accession>
<feature type="signal peptide" evidence="1">
    <location>
        <begin position="1"/>
        <end position="19"/>
    </location>
</feature>
<dbReference type="AlphaFoldDB" id="A0A0C3S7M2"/>
<name>A0A0C3S7M2_PHLG1</name>
<organism evidence="2 3">
    <name type="scientific">Phlebiopsis gigantea (strain 11061_1 CR5-6)</name>
    <name type="common">White-rot fungus</name>
    <name type="synonym">Peniophora gigantea</name>
    <dbReference type="NCBI Taxonomy" id="745531"/>
    <lineage>
        <taxon>Eukaryota</taxon>
        <taxon>Fungi</taxon>
        <taxon>Dikarya</taxon>
        <taxon>Basidiomycota</taxon>
        <taxon>Agaricomycotina</taxon>
        <taxon>Agaricomycetes</taxon>
        <taxon>Polyporales</taxon>
        <taxon>Phanerochaetaceae</taxon>
        <taxon>Phlebiopsis</taxon>
    </lineage>
</organism>
<feature type="chain" id="PRO_5002169380" description="Hydrophobin" evidence="1">
    <location>
        <begin position="20"/>
        <end position="112"/>
    </location>
</feature>
<dbReference type="HOGENOM" id="CLU_159493_0_0_1"/>
<evidence type="ECO:0000313" key="2">
    <source>
        <dbReference type="EMBL" id="KIP06847.1"/>
    </source>
</evidence>
<dbReference type="EMBL" id="KN840509">
    <property type="protein sequence ID" value="KIP06847.1"/>
    <property type="molecule type" value="Genomic_DNA"/>
</dbReference>
<dbReference type="OrthoDB" id="5348716at2759"/>